<feature type="compositionally biased region" description="Polar residues" evidence="1">
    <location>
        <begin position="985"/>
        <end position="996"/>
    </location>
</feature>
<dbReference type="Pfam" id="PF18759">
    <property type="entry name" value="Plavaka"/>
    <property type="match status" value="1"/>
</dbReference>
<feature type="region of interest" description="Disordered" evidence="1">
    <location>
        <begin position="583"/>
        <end position="607"/>
    </location>
</feature>
<keyword evidence="3" id="KW-1185">Reference proteome</keyword>
<feature type="region of interest" description="Disordered" evidence="1">
    <location>
        <begin position="966"/>
        <end position="1077"/>
    </location>
</feature>
<sequence length="1077" mass="122088">MQTALNRFRIFRVYPHRPSYDPDAHVEAEDLANFPADKDRLASLAADHDQPDSTPPPPPWPFANMTIYNIMSWLNTGSNQKSEAEATRLVDEVINAPDFSREDLRGFNTHRENLRFDKAASSDTPWTRDGWKKVEVEIEIPLGVKDKSPLSFKVPSLHHRSIVEVIKTTFADISSRNFHLAPFTKLYKSASDTITRIYDELYTSDAWIEAHNLLQKQRPEPGCKLERVIAGLMFWSDSTHLADFGTAKAWPIYIYFANLFKYTRARPNSGACHHMAYIPSLPDRVMDFIGGFTKKSHRKSLITHCRRELMQAVWRLMLDKDFREAYAHGIVIKCFDGIYHRVYPRIFTYSADYPEKVLLATIHDKGFCLCPRCLVEKGNQARDAIYKAAFAVTSDWVENILKPYVPTVNAFSELLRPYGAEMFPILVVDLLHEFELGVWKAVFTHIIRVLYAIPGRGTEAVIEFNRRFRMVPTFGVDTIRRITTDASERKKLAAWDYEDLLQTIIAVIEGLLPEPFKSMVMTMLFHLAEWHALAKLRMHTDDTLARFDKSTAIIGRELRNFRDYTKENFATKELDGEVAARARRKKNKAKNALAGSSAPVPPPPLPPAKGKFLNLDTYKFHALGDYPSTVRFFGTTDSYSTVTGELAHHLVKRLYRRTNKNNALKQMAKLERREARLRKARTAADSPRRRHAHHVPFSQKEARAYVDIEVHHHIAPSRNNRLHLMTFLHDNEDDPAKKDFIPKLKNHLLGRLLQREYDGDEEEFSDEQRKTVKIIGQHIYTVQMLRVNYTTYDMRIDQDSVNPRTHADVMVIYPETGPGAHPFWYARVLGVFHADVLHTGPESRTNGSQSMEFLWVRWFGIEPNYRSGFKVARLPKVGFVQEDDPNAFVFLDPALVLRGCHLVPAFAVGHTSALLKTVSPTAARPLGESDDWANFYVTIWVDRDMFMRYIGGGIGHASIASALPKDDLDAEEEEEILAPPDSSALGASTLASQEEQPSAEVPLASQQPDAPIAEIPGEGSRGHPDGEGDDNGGGFDSEEDSDVEPQDLDSDDSDEGEGSDGAYDDDAEQDDNGFASV</sequence>
<dbReference type="AlphaFoldDB" id="A0A8H7DEI6"/>
<dbReference type="Proteomes" id="UP000620124">
    <property type="component" value="Unassembled WGS sequence"/>
</dbReference>
<evidence type="ECO:0000256" key="1">
    <source>
        <dbReference type="SAM" id="MobiDB-lite"/>
    </source>
</evidence>
<dbReference type="EMBL" id="JACAZI010000001">
    <property type="protein sequence ID" value="KAF7372504.1"/>
    <property type="molecule type" value="Genomic_DNA"/>
</dbReference>
<evidence type="ECO:0000313" key="3">
    <source>
        <dbReference type="Proteomes" id="UP000620124"/>
    </source>
</evidence>
<feature type="compositionally biased region" description="Acidic residues" evidence="1">
    <location>
        <begin position="1036"/>
        <end position="1071"/>
    </location>
</feature>
<dbReference type="OrthoDB" id="3183767at2759"/>
<organism evidence="2 3">
    <name type="scientific">Mycena venus</name>
    <dbReference type="NCBI Taxonomy" id="2733690"/>
    <lineage>
        <taxon>Eukaryota</taxon>
        <taxon>Fungi</taxon>
        <taxon>Dikarya</taxon>
        <taxon>Basidiomycota</taxon>
        <taxon>Agaricomycotina</taxon>
        <taxon>Agaricomycetes</taxon>
        <taxon>Agaricomycetidae</taxon>
        <taxon>Agaricales</taxon>
        <taxon>Marasmiineae</taxon>
        <taxon>Mycenaceae</taxon>
        <taxon>Mycena</taxon>
    </lineage>
</organism>
<dbReference type="InterPro" id="IPR041078">
    <property type="entry name" value="Plavaka"/>
</dbReference>
<evidence type="ECO:0000313" key="2">
    <source>
        <dbReference type="EMBL" id="KAF7372504.1"/>
    </source>
</evidence>
<name>A0A8H7DEI6_9AGAR</name>
<proteinExistence type="predicted"/>
<protein>
    <submittedName>
        <fullName evidence="2">Uncharacterized protein</fullName>
    </submittedName>
</protein>
<comment type="caution">
    <text evidence="2">The sequence shown here is derived from an EMBL/GenBank/DDBJ whole genome shotgun (WGS) entry which is preliminary data.</text>
</comment>
<gene>
    <name evidence="2" type="ORF">MVEN_00112300</name>
</gene>
<reference evidence="2" key="1">
    <citation type="submission" date="2020-05" db="EMBL/GenBank/DDBJ databases">
        <title>Mycena genomes resolve the evolution of fungal bioluminescence.</title>
        <authorList>
            <person name="Tsai I.J."/>
        </authorList>
    </citation>
    <scope>NUCLEOTIDE SEQUENCE</scope>
    <source>
        <strain evidence="2">CCC161011</strain>
    </source>
</reference>
<accession>A0A8H7DEI6</accession>